<dbReference type="FunFam" id="1.10.238.20:FF:000001">
    <property type="entry name" value="General odorant-binding protein lush"/>
    <property type="match status" value="1"/>
</dbReference>
<keyword evidence="3" id="KW-0964">Secreted</keyword>
<dbReference type="SMART" id="SM00708">
    <property type="entry name" value="PhBP"/>
    <property type="match status" value="1"/>
</dbReference>
<accession>A0A1I9HZL2</accession>
<evidence type="ECO:0000256" key="2">
    <source>
        <dbReference type="ARBA" id="ARBA00008098"/>
    </source>
</evidence>
<sequence>MSIRLSALCSGVLLVFPLVLSLNEEQQEMVLMLHNTCIAETGASNDAIEKAKKGNFPDDEKFKCYLMCLMIQMGCVDENGVVDVDATIAIIPEEFQDLAAPIIRKCDTQKGSTPCESAWLTHKCYYNENPDAYFLNNFFALKGP</sequence>
<evidence type="ECO:0000256" key="1">
    <source>
        <dbReference type="ARBA" id="ARBA00004613"/>
    </source>
</evidence>
<dbReference type="AlphaFoldDB" id="A0A1I9HZL2"/>
<evidence type="ECO:0000313" key="8">
    <source>
        <dbReference type="EMBL" id="AIX97021.1"/>
    </source>
</evidence>
<protein>
    <submittedName>
        <fullName evidence="8">Odorant-binding protein 6</fullName>
    </submittedName>
</protein>
<name>A0A1I9HZL2_MONAT</name>
<evidence type="ECO:0000256" key="5">
    <source>
        <dbReference type="ARBA" id="ARBA00023180"/>
    </source>
</evidence>
<evidence type="ECO:0000256" key="6">
    <source>
        <dbReference type="ARBA" id="ARBA00056866"/>
    </source>
</evidence>
<dbReference type="PANTHER" id="PTHR11857:SF43">
    <property type="entry name" value="GEO07291P1-RELATED"/>
    <property type="match status" value="1"/>
</dbReference>
<dbReference type="PRINTS" id="PR00485">
    <property type="entry name" value="MEALWORMBTLB"/>
</dbReference>
<comment type="similarity">
    <text evidence="2">Belongs to the PBP/GOBP family.</text>
</comment>
<comment type="subcellular location">
    <subcellularLocation>
        <location evidence="1">Secreted</location>
    </subcellularLocation>
</comment>
<dbReference type="SUPFAM" id="SSF47565">
    <property type="entry name" value="Insect pheromone/odorant-binding proteins"/>
    <property type="match status" value="1"/>
</dbReference>
<dbReference type="CDD" id="cd23992">
    <property type="entry name" value="PBP_GOBP"/>
    <property type="match status" value="1"/>
</dbReference>
<dbReference type="GO" id="GO:0005615">
    <property type="term" value="C:extracellular space"/>
    <property type="evidence" value="ECO:0007669"/>
    <property type="project" value="TreeGrafter"/>
</dbReference>
<dbReference type="InterPro" id="IPR036728">
    <property type="entry name" value="PBP_GOBP_sf"/>
</dbReference>
<evidence type="ECO:0000256" key="7">
    <source>
        <dbReference type="SAM" id="SignalP"/>
    </source>
</evidence>
<organism evidence="8">
    <name type="scientific">Monochamus alternatus</name>
    <name type="common">Japanese pine sawyer beetle</name>
    <dbReference type="NCBI Taxonomy" id="192382"/>
    <lineage>
        <taxon>Eukaryota</taxon>
        <taxon>Metazoa</taxon>
        <taxon>Ecdysozoa</taxon>
        <taxon>Arthropoda</taxon>
        <taxon>Hexapoda</taxon>
        <taxon>Insecta</taxon>
        <taxon>Pterygota</taxon>
        <taxon>Neoptera</taxon>
        <taxon>Endopterygota</taxon>
        <taxon>Coleoptera</taxon>
        <taxon>Polyphaga</taxon>
        <taxon>Cucujiformia</taxon>
        <taxon>Chrysomeloidea</taxon>
        <taxon>Cerambycidae</taxon>
        <taxon>Lamiinae</taxon>
        <taxon>Monochamini</taxon>
        <taxon>Monochamus</taxon>
    </lineage>
</organism>
<dbReference type="InterPro" id="IPR006170">
    <property type="entry name" value="PBP/GOBP"/>
</dbReference>
<gene>
    <name evidence="8" type="primary">obp6</name>
</gene>
<evidence type="ECO:0000256" key="4">
    <source>
        <dbReference type="ARBA" id="ARBA00022729"/>
    </source>
</evidence>
<feature type="chain" id="PRO_5012678494" evidence="7">
    <location>
        <begin position="22"/>
        <end position="144"/>
    </location>
</feature>
<keyword evidence="5" id="KW-0325">Glycoprotein</keyword>
<reference evidence="8" key="1">
    <citation type="journal article" date="2014" name="Comp. Biochem. Physiol. Part D Genomics Proteomics">
        <title>Analysis of chemosensory gene families in the beetle Monochamus alternatus and its parasitoid Dastarcus helophoroides.</title>
        <authorList>
            <person name="Wang J."/>
            <person name="Li D.Z."/>
            <person name="Min S.F."/>
            <person name="Mi F."/>
            <person name="Zhou S.S."/>
            <person name="Wang M.Q."/>
        </authorList>
    </citation>
    <scope>NUCLEOTIDE SEQUENCE</scope>
</reference>
<comment type="function">
    <text evidence="6">May be a carrier protein for lipids.</text>
</comment>
<proteinExistence type="evidence at transcript level"/>
<dbReference type="GO" id="GO:0007608">
    <property type="term" value="P:sensory perception of smell"/>
    <property type="evidence" value="ECO:0007669"/>
    <property type="project" value="TreeGrafter"/>
</dbReference>
<keyword evidence="4 7" id="KW-0732">Signal</keyword>
<evidence type="ECO:0000256" key="3">
    <source>
        <dbReference type="ARBA" id="ARBA00022525"/>
    </source>
</evidence>
<dbReference type="EMBL" id="KF977559">
    <property type="protein sequence ID" value="AIX97021.1"/>
    <property type="molecule type" value="mRNA"/>
</dbReference>
<dbReference type="Gene3D" id="1.10.238.20">
    <property type="entry name" value="Pheromone/general odorant binding protein domain"/>
    <property type="match status" value="1"/>
</dbReference>
<dbReference type="PANTHER" id="PTHR11857">
    <property type="entry name" value="ODORANT BINDING PROTEIN-RELATED"/>
    <property type="match status" value="1"/>
</dbReference>
<feature type="signal peptide" evidence="7">
    <location>
        <begin position="1"/>
        <end position="21"/>
    </location>
</feature>
<dbReference type="GO" id="GO:0005549">
    <property type="term" value="F:odorant binding"/>
    <property type="evidence" value="ECO:0007669"/>
    <property type="project" value="InterPro"/>
</dbReference>
<dbReference type="Pfam" id="PF01395">
    <property type="entry name" value="PBP_GOBP"/>
    <property type="match status" value="1"/>
</dbReference>